<sequence>MVESPRTIAGTEPALPAGADAERFAGYGVMGQPFASGHYLAFRHFAASSVGSGYESIWHRNPDREWVIYSSVAPETSCVRYYGAALVDARVADISVTWTGPFALTVRMPGTLVWEIELGRSPATTAMTALGSVLPAALWRNPTVLSVMSRVAGPALGVGRVRLRGTAPNGQWFRLEPRMLWTVERTAARIDGVDIGPAGPLAEQTALGDFRLPQRGMFAVGRAYFEQYDAARHKMGAPGA</sequence>
<proteinExistence type="predicted"/>
<dbReference type="RefSeq" id="WP_030524546.1">
    <property type="nucleotide sequence ID" value="NZ_JBEXYG010000008.1"/>
</dbReference>
<dbReference type="EMBL" id="JBEYBF010000041">
    <property type="protein sequence ID" value="MEU1956603.1"/>
    <property type="molecule type" value="Genomic_DNA"/>
</dbReference>
<comment type="caution">
    <text evidence="1">The sequence shown here is derived from an EMBL/GenBank/DDBJ whole genome shotgun (WGS) entry which is preliminary data.</text>
</comment>
<organism evidence="1 2">
    <name type="scientific">Nocardia rhamnosiphila</name>
    <dbReference type="NCBI Taxonomy" id="426716"/>
    <lineage>
        <taxon>Bacteria</taxon>
        <taxon>Bacillati</taxon>
        <taxon>Actinomycetota</taxon>
        <taxon>Actinomycetes</taxon>
        <taxon>Mycobacteriales</taxon>
        <taxon>Nocardiaceae</taxon>
        <taxon>Nocardia</taxon>
    </lineage>
</organism>
<name>A0ABV2X0G0_9NOCA</name>
<evidence type="ECO:0000313" key="1">
    <source>
        <dbReference type="EMBL" id="MEU1956603.1"/>
    </source>
</evidence>
<keyword evidence="2" id="KW-1185">Reference proteome</keyword>
<evidence type="ECO:0000313" key="2">
    <source>
        <dbReference type="Proteomes" id="UP001550628"/>
    </source>
</evidence>
<protein>
    <recommendedName>
        <fullName evidence="3">Acetoacetate decarboxylase</fullName>
    </recommendedName>
</protein>
<dbReference type="GeneID" id="96244554"/>
<gene>
    <name evidence="1" type="ORF">ABZ510_32730</name>
</gene>
<accession>A0ABV2X0G0</accession>
<evidence type="ECO:0008006" key="3">
    <source>
        <dbReference type="Google" id="ProtNLM"/>
    </source>
</evidence>
<reference evidence="1 2" key="1">
    <citation type="submission" date="2024-06" db="EMBL/GenBank/DDBJ databases">
        <title>The Natural Products Discovery Center: Release of the First 8490 Sequenced Strains for Exploring Actinobacteria Biosynthetic Diversity.</title>
        <authorList>
            <person name="Kalkreuter E."/>
            <person name="Kautsar S.A."/>
            <person name="Yang D."/>
            <person name="Bader C.D."/>
            <person name="Teijaro C.N."/>
            <person name="Fluegel L."/>
            <person name="Davis C.M."/>
            <person name="Simpson J.R."/>
            <person name="Lauterbach L."/>
            <person name="Steele A.D."/>
            <person name="Gui C."/>
            <person name="Meng S."/>
            <person name="Li G."/>
            <person name="Viehrig K."/>
            <person name="Ye F."/>
            <person name="Su P."/>
            <person name="Kiefer A.F."/>
            <person name="Nichols A."/>
            <person name="Cepeda A.J."/>
            <person name="Yan W."/>
            <person name="Fan B."/>
            <person name="Jiang Y."/>
            <person name="Adhikari A."/>
            <person name="Zheng C.-J."/>
            <person name="Schuster L."/>
            <person name="Cowan T.M."/>
            <person name="Smanski M.J."/>
            <person name="Chevrette M.G."/>
            <person name="De Carvalho L.P.S."/>
            <person name="Shen B."/>
        </authorList>
    </citation>
    <scope>NUCLEOTIDE SEQUENCE [LARGE SCALE GENOMIC DNA]</scope>
    <source>
        <strain evidence="1 2">NPDC019708</strain>
    </source>
</reference>
<dbReference type="Proteomes" id="UP001550628">
    <property type="component" value="Unassembled WGS sequence"/>
</dbReference>